<dbReference type="AlphaFoldDB" id="C8TEX3"/>
<evidence type="ECO:0000256" key="1">
    <source>
        <dbReference type="SAM" id="MobiDB-lite"/>
    </source>
</evidence>
<dbReference type="EMBL" id="AP009079">
    <property type="protein sequence ID" value="BAI39692.1"/>
    <property type="molecule type" value="Genomic_DNA"/>
</dbReference>
<organism evidence="2">
    <name type="scientific">Oryza sativa subsp. indica</name>
    <name type="common">Rice</name>
    <dbReference type="NCBI Taxonomy" id="39946"/>
    <lineage>
        <taxon>Eukaryota</taxon>
        <taxon>Viridiplantae</taxon>
        <taxon>Streptophyta</taxon>
        <taxon>Embryophyta</taxon>
        <taxon>Tracheophyta</taxon>
        <taxon>Spermatophyta</taxon>
        <taxon>Magnoliopsida</taxon>
        <taxon>Liliopsida</taxon>
        <taxon>Poales</taxon>
        <taxon>Poaceae</taxon>
        <taxon>BOP clade</taxon>
        <taxon>Oryzoideae</taxon>
        <taxon>Oryzeae</taxon>
        <taxon>Oryzinae</taxon>
        <taxon>Oryza</taxon>
        <taxon>Oryza sativa</taxon>
    </lineage>
</organism>
<evidence type="ECO:0000313" key="2">
    <source>
        <dbReference type="EMBL" id="BAI39692.1"/>
    </source>
</evidence>
<gene>
    <name evidence="2" type="primary">K0031E03.28</name>
</gene>
<accession>C8TEX3</accession>
<sequence length="59" mass="6414">MSSCVCIIDERKETMASGFSVSPAQALDSHLVELELVPLSRSRQRSRSRSGSSSSPSSW</sequence>
<reference evidence="2" key="1">
    <citation type="journal article" date="2009" name="Plant J.">
        <title>Comparative analysis of complete orthologous centromeres from two subspecies of rice reveals rapid variation of centromere organization and structure.</title>
        <authorList>
            <person name="Wu J."/>
            <person name="Fujisawa M."/>
            <person name="Tian Z."/>
            <person name="Yamagata H."/>
            <person name="Kamiya K."/>
            <person name="Shibata M."/>
            <person name="Hosokawa S."/>
            <person name="Ito Y."/>
            <person name="Hamada M."/>
            <person name="Katagiri S."/>
            <person name="Kurita K."/>
            <person name="Yamamoto M."/>
            <person name="Kikuta A."/>
            <person name="Machita K."/>
            <person name="Karasawa W."/>
            <person name="Kanamori H."/>
            <person name="Namiki N."/>
            <person name="Mizuno H."/>
            <person name="Ma J."/>
            <person name="Sasaki T."/>
            <person name="Matsumoto T."/>
        </authorList>
    </citation>
    <scope>NUCLEOTIDE SEQUENCE</scope>
</reference>
<proteinExistence type="predicted"/>
<name>C8TEX3_ORYSI</name>
<feature type="region of interest" description="Disordered" evidence="1">
    <location>
        <begin position="40"/>
        <end position="59"/>
    </location>
</feature>
<feature type="compositionally biased region" description="Low complexity" evidence="1">
    <location>
        <begin position="49"/>
        <end position="59"/>
    </location>
</feature>
<protein>
    <submittedName>
        <fullName evidence="2">Uncharacterized protein K0031E03.28</fullName>
    </submittedName>
</protein>